<dbReference type="Pfam" id="PF14361">
    <property type="entry name" value="RsbRD_N"/>
    <property type="match status" value="1"/>
</dbReference>
<gene>
    <name evidence="2" type="ORF">K8W16_01020</name>
</gene>
<proteinExistence type="predicted"/>
<evidence type="ECO:0000259" key="1">
    <source>
        <dbReference type="Pfam" id="PF14361"/>
    </source>
</evidence>
<evidence type="ECO:0000313" key="3">
    <source>
        <dbReference type="Proteomes" id="UP000698963"/>
    </source>
</evidence>
<reference evidence="2" key="1">
    <citation type="journal article" date="2021" name="PeerJ">
        <title>Extensive microbial diversity within the chicken gut microbiome revealed by metagenomics and culture.</title>
        <authorList>
            <person name="Gilroy R."/>
            <person name="Ravi A."/>
            <person name="Getino M."/>
            <person name="Pursley I."/>
            <person name="Horton D.L."/>
            <person name="Alikhan N.F."/>
            <person name="Baker D."/>
            <person name="Gharbi K."/>
            <person name="Hall N."/>
            <person name="Watson M."/>
            <person name="Adriaenssens E.M."/>
            <person name="Foster-Nyarko E."/>
            <person name="Jarju S."/>
            <person name="Secka A."/>
            <person name="Antonio M."/>
            <person name="Oren A."/>
            <person name="Chaudhuri R.R."/>
            <person name="La Ragione R."/>
            <person name="Hildebrand F."/>
            <person name="Pallen M.J."/>
        </authorList>
    </citation>
    <scope>NUCLEOTIDE SEQUENCE</scope>
    <source>
        <strain evidence="2">ChiGjej2B2-19336</strain>
    </source>
</reference>
<reference evidence="2" key="2">
    <citation type="submission" date="2021-09" db="EMBL/GenBank/DDBJ databases">
        <authorList>
            <person name="Gilroy R."/>
        </authorList>
    </citation>
    <scope>NUCLEOTIDE SEQUENCE</scope>
    <source>
        <strain evidence="2">ChiGjej2B2-19336</strain>
    </source>
</reference>
<protein>
    <submittedName>
        <fullName evidence="2">RsbRD N-terminal domain-containing protein</fullName>
    </submittedName>
</protein>
<evidence type="ECO:0000313" key="2">
    <source>
        <dbReference type="EMBL" id="HJD96216.1"/>
    </source>
</evidence>
<feature type="domain" description="RsbT co-antagonist protein RsbRD N-terminal" evidence="1">
    <location>
        <begin position="13"/>
        <end position="156"/>
    </location>
</feature>
<dbReference type="InterPro" id="IPR025751">
    <property type="entry name" value="RsbRD_N_dom"/>
</dbReference>
<dbReference type="AlphaFoldDB" id="A0A921DQR9"/>
<dbReference type="RefSeq" id="WP_304120396.1">
    <property type="nucleotide sequence ID" value="NZ_DYZA01000020.1"/>
</dbReference>
<dbReference type="EMBL" id="DYZA01000020">
    <property type="protein sequence ID" value="HJD96216.1"/>
    <property type="molecule type" value="Genomic_DNA"/>
</dbReference>
<dbReference type="Proteomes" id="UP000698963">
    <property type="component" value="Unassembled WGS sequence"/>
</dbReference>
<accession>A0A921DQR9</accession>
<comment type="caution">
    <text evidence="2">The sequence shown here is derived from an EMBL/GenBank/DDBJ whole genome shotgun (WGS) entry which is preliminary data.</text>
</comment>
<name>A0A921DQR9_9BACT</name>
<organism evidence="2 3">
    <name type="scientific">Mailhella massiliensis</name>
    <dbReference type="NCBI Taxonomy" id="1903261"/>
    <lineage>
        <taxon>Bacteria</taxon>
        <taxon>Pseudomonadati</taxon>
        <taxon>Thermodesulfobacteriota</taxon>
        <taxon>Desulfovibrionia</taxon>
        <taxon>Desulfovibrionales</taxon>
        <taxon>Desulfovibrionaceae</taxon>
        <taxon>Mailhella</taxon>
    </lineage>
</organism>
<sequence>MDITELCSNRRDVLVDRWVNRFFASYPLDSKGFMRTSRDRFANPVGETTRIAAGVLFNAVVGMDTDPETVKGALHDLIWIRAVQDMPPSKAVGALYLLKDLLRAEVLPECLKPEHAGSGILNEYLAMESRLDTLGLMALDMYSEARERVFRIRVEEVKRSQSQVIRLAKLRREQEDSAPETENRGVEE</sequence>